<accession>A0ABU7DS35</accession>
<comment type="caution">
    <text evidence="1">The sequence shown here is derived from an EMBL/GenBank/DDBJ whole genome shotgun (WGS) entry which is preliminary data.</text>
</comment>
<gene>
    <name evidence="1" type="ORF">CHARACLAT_011655</name>
</gene>
<sequence>MENLPTGQLLEEDSTYLDFTKEKRKVTVQINPVGSVHEAVWYSHDMMILSKEFTILEATHGITVERNLHGGLSPRRSCPGFESRPRRPLLHVFPLSPSYFLYAYYE</sequence>
<name>A0ABU7DS35_9TELE</name>
<dbReference type="Proteomes" id="UP001352852">
    <property type="component" value="Unassembled WGS sequence"/>
</dbReference>
<evidence type="ECO:0000313" key="1">
    <source>
        <dbReference type="EMBL" id="MED6277276.1"/>
    </source>
</evidence>
<protein>
    <submittedName>
        <fullName evidence="1">Uncharacterized protein</fullName>
    </submittedName>
</protein>
<keyword evidence="2" id="KW-1185">Reference proteome</keyword>
<proteinExistence type="predicted"/>
<organism evidence="1 2">
    <name type="scientific">Characodon lateralis</name>
    <dbReference type="NCBI Taxonomy" id="208331"/>
    <lineage>
        <taxon>Eukaryota</taxon>
        <taxon>Metazoa</taxon>
        <taxon>Chordata</taxon>
        <taxon>Craniata</taxon>
        <taxon>Vertebrata</taxon>
        <taxon>Euteleostomi</taxon>
        <taxon>Actinopterygii</taxon>
        <taxon>Neopterygii</taxon>
        <taxon>Teleostei</taxon>
        <taxon>Neoteleostei</taxon>
        <taxon>Acanthomorphata</taxon>
        <taxon>Ovalentaria</taxon>
        <taxon>Atherinomorphae</taxon>
        <taxon>Cyprinodontiformes</taxon>
        <taxon>Goodeidae</taxon>
        <taxon>Characodon</taxon>
    </lineage>
</organism>
<evidence type="ECO:0000313" key="2">
    <source>
        <dbReference type="Proteomes" id="UP001352852"/>
    </source>
</evidence>
<reference evidence="1 2" key="1">
    <citation type="submission" date="2021-06" db="EMBL/GenBank/DDBJ databases">
        <authorList>
            <person name="Palmer J.M."/>
        </authorList>
    </citation>
    <scope>NUCLEOTIDE SEQUENCE [LARGE SCALE GENOMIC DNA]</scope>
    <source>
        <strain evidence="1 2">CL_MEX2019</strain>
        <tissue evidence="1">Muscle</tissue>
    </source>
</reference>
<dbReference type="EMBL" id="JAHUTJ010033573">
    <property type="protein sequence ID" value="MED6277276.1"/>
    <property type="molecule type" value="Genomic_DNA"/>
</dbReference>